<proteinExistence type="predicted"/>
<accession>A0ABR1H1M3</accession>
<dbReference type="EMBL" id="JAZAVJ010000095">
    <property type="protein sequence ID" value="KAK7414784.1"/>
    <property type="molecule type" value="Genomic_DNA"/>
</dbReference>
<sequence length="236" mass="25419">MSAEIANRGLPQTLRFSYKKGLSLKIICHLTGPNSDLSYAVNAPDAWYGGLILYDGPSIDHNPLATVTREGKGDLDFAINLPALESAGIASGKEILRYVGTLRKEIYWFGIQVGEGSDRHIERFEWRHSRGSEVKSVGQSGFGWKLVRLGSGMAGEGTEEVADRGDGFTKDGKEIVAVWADSKAFKSISNIGEFQFRGSGATGELGTLWGLAAVMSCMCIWLHTMQQASVANAAAA</sequence>
<organism evidence="1 2">
    <name type="scientific">Neonectria punicea</name>
    <dbReference type="NCBI Taxonomy" id="979145"/>
    <lineage>
        <taxon>Eukaryota</taxon>
        <taxon>Fungi</taxon>
        <taxon>Dikarya</taxon>
        <taxon>Ascomycota</taxon>
        <taxon>Pezizomycotina</taxon>
        <taxon>Sordariomycetes</taxon>
        <taxon>Hypocreomycetidae</taxon>
        <taxon>Hypocreales</taxon>
        <taxon>Nectriaceae</taxon>
        <taxon>Neonectria</taxon>
    </lineage>
</organism>
<keyword evidence="2" id="KW-1185">Reference proteome</keyword>
<evidence type="ECO:0000313" key="1">
    <source>
        <dbReference type="EMBL" id="KAK7414784.1"/>
    </source>
</evidence>
<comment type="caution">
    <text evidence="1">The sequence shown here is derived from an EMBL/GenBank/DDBJ whole genome shotgun (WGS) entry which is preliminary data.</text>
</comment>
<evidence type="ECO:0000313" key="2">
    <source>
        <dbReference type="Proteomes" id="UP001498476"/>
    </source>
</evidence>
<gene>
    <name evidence="1" type="ORF">QQX98_006386</name>
</gene>
<dbReference type="Proteomes" id="UP001498476">
    <property type="component" value="Unassembled WGS sequence"/>
</dbReference>
<name>A0ABR1H1M3_9HYPO</name>
<protein>
    <submittedName>
        <fullName evidence="1">Uncharacterized protein</fullName>
    </submittedName>
</protein>
<reference evidence="1 2" key="1">
    <citation type="journal article" date="2025" name="Microbiol. Resour. Announc.">
        <title>Draft genome sequences for Neonectria magnoliae and Neonectria punicea, canker pathogens of Liriodendron tulipifera and Acer saccharum in West Virginia.</title>
        <authorList>
            <person name="Petronek H.M."/>
            <person name="Kasson M.T."/>
            <person name="Metheny A.M."/>
            <person name="Stauder C.M."/>
            <person name="Lovett B."/>
            <person name="Lynch S.C."/>
            <person name="Garnas J.R."/>
            <person name="Kasson L.R."/>
            <person name="Stajich J.E."/>
        </authorList>
    </citation>
    <scope>NUCLEOTIDE SEQUENCE [LARGE SCALE GENOMIC DNA]</scope>
    <source>
        <strain evidence="1 2">NRRL 64653</strain>
    </source>
</reference>